<dbReference type="InterPro" id="IPR036691">
    <property type="entry name" value="Endo/exonu/phosph_ase_sf"/>
</dbReference>
<dbReference type="Proteomes" id="UP000018468">
    <property type="component" value="Linkage group LG1"/>
</dbReference>
<keyword evidence="2" id="KW-1185">Reference proteome</keyword>
<dbReference type="EMBL" id="AHAT01025905">
    <property type="status" value="NOT_ANNOTATED_CDS"/>
    <property type="molecule type" value="Genomic_DNA"/>
</dbReference>
<sequence>KLDVVKDEMARLNIEILGISELRWTGMGHFTSESHQIFYCGQKSCRRHGADLRVNKRVSKTVLGLTQEMISIRLQGKPINITVIHGTDAEEKKVEQFYGGLQQLLDITSIKDIIFIIRLYTLISPDGQCRNQYILCRQRWKSCIKSEKTRPRADCGSDHQLLITKFRIKLNKTGKAIR</sequence>
<dbReference type="eggNOG" id="KOG1075">
    <property type="taxonomic scope" value="Eukaryota"/>
</dbReference>
<accession>W5NL39</accession>
<proteinExistence type="predicted"/>
<protein>
    <submittedName>
        <fullName evidence="1">Uncharacterized protein</fullName>
    </submittedName>
</protein>
<dbReference type="Ensembl" id="ENSLOCT00000021385.1">
    <property type="protein sequence ID" value="ENSLOCP00000021348.1"/>
    <property type="gene ID" value="ENSLOCG00000017260.1"/>
</dbReference>
<dbReference type="InParanoid" id="W5NL39"/>
<dbReference type="GeneTree" id="ENSGT00390000018141"/>
<name>W5NL39_LEPOC</name>
<dbReference type="SUPFAM" id="SSF56219">
    <property type="entry name" value="DNase I-like"/>
    <property type="match status" value="1"/>
</dbReference>
<reference evidence="1" key="2">
    <citation type="submission" date="2025-08" db="UniProtKB">
        <authorList>
            <consortium name="Ensembl"/>
        </authorList>
    </citation>
    <scope>IDENTIFICATION</scope>
</reference>
<evidence type="ECO:0000313" key="2">
    <source>
        <dbReference type="Proteomes" id="UP000018468"/>
    </source>
</evidence>
<dbReference type="OMA" id="INITVIH"/>
<evidence type="ECO:0000313" key="1">
    <source>
        <dbReference type="Ensembl" id="ENSLOCP00000021348.1"/>
    </source>
</evidence>
<dbReference type="AlphaFoldDB" id="W5NL39"/>
<dbReference type="HOGENOM" id="CLU_1513951_0_0_1"/>
<reference evidence="1" key="3">
    <citation type="submission" date="2025-09" db="UniProtKB">
        <authorList>
            <consortium name="Ensembl"/>
        </authorList>
    </citation>
    <scope>IDENTIFICATION</scope>
</reference>
<reference evidence="2" key="1">
    <citation type="submission" date="2011-12" db="EMBL/GenBank/DDBJ databases">
        <title>The Draft Genome of Lepisosteus oculatus.</title>
        <authorList>
            <consortium name="The Broad Institute Genome Assembly &amp; Analysis Group"/>
            <consortium name="Computational R&amp;D Group"/>
            <consortium name="and Sequencing Platform"/>
            <person name="Di Palma F."/>
            <person name="Alfoldi J."/>
            <person name="Johnson J."/>
            <person name="Berlin A."/>
            <person name="Gnerre S."/>
            <person name="Jaffe D."/>
            <person name="MacCallum I."/>
            <person name="Young S."/>
            <person name="Walker B.J."/>
            <person name="Lander E.S."/>
            <person name="Lindblad-Toh K."/>
        </authorList>
    </citation>
    <scope>NUCLEOTIDE SEQUENCE [LARGE SCALE GENOMIC DNA]</scope>
</reference>
<organism evidence="1 2">
    <name type="scientific">Lepisosteus oculatus</name>
    <name type="common">Spotted gar</name>
    <dbReference type="NCBI Taxonomy" id="7918"/>
    <lineage>
        <taxon>Eukaryota</taxon>
        <taxon>Metazoa</taxon>
        <taxon>Chordata</taxon>
        <taxon>Craniata</taxon>
        <taxon>Vertebrata</taxon>
        <taxon>Euteleostomi</taxon>
        <taxon>Actinopterygii</taxon>
        <taxon>Neopterygii</taxon>
        <taxon>Holostei</taxon>
        <taxon>Semionotiformes</taxon>
        <taxon>Lepisosteidae</taxon>
        <taxon>Lepisosteus</taxon>
    </lineage>
</organism>